<dbReference type="Proteomes" id="UP000019402">
    <property type="component" value="Unassembled WGS sequence"/>
</dbReference>
<keyword evidence="4" id="KW-1185">Reference proteome</keyword>
<protein>
    <recommendedName>
        <fullName evidence="2">Urease accessory protein UreH-like transmembrane domain-containing protein</fullName>
    </recommendedName>
</protein>
<feature type="transmembrane region" description="Helical" evidence="1">
    <location>
        <begin position="125"/>
        <end position="148"/>
    </location>
</feature>
<feature type="transmembrane region" description="Helical" evidence="1">
    <location>
        <begin position="6"/>
        <end position="32"/>
    </location>
</feature>
<dbReference type="RefSeq" id="WP_052343239.1">
    <property type="nucleotide sequence ID" value="NZ_BAMD01000002.1"/>
</dbReference>
<keyword evidence="1" id="KW-0812">Transmembrane</keyword>
<dbReference type="EMBL" id="BAMD01000002">
    <property type="protein sequence ID" value="GAF01707.1"/>
    <property type="molecule type" value="Genomic_DNA"/>
</dbReference>
<dbReference type="Pfam" id="PF13386">
    <property type="entry name" value="DsbD_2"/>
    <property type="match status" value="1"/>
</dbReference>
<comment type="caution">
    <text evidence="3">The sequence shown here is derived from an EMBL/GenBank/DDBJ whole genome shotgun (WGS) entry which is preliminary data.</text>
</comment>
<feature type="transmembrane region" description="Helical" evidence="1">
    <location>
        <begin position="44"/>
        <end position="64"/>
    </location>
</feature>
<dbReference type="OrthoDB" id="594443at2"/>
<feature type="transmembrane region" description="Helical" evidence="1">
    <location>
        <begin position="76"/>
        <end position="95"/>
    </location>
</feature>
<name>W7Y183_9BACT</name>
<reference evidence="3 4" key="1">
    <citation type="journal article" date="2014" name="Genome Announc.">
        <title>Draft Genome Sequence of Cytophaga fermentans JCM 21142T, a Facultative Anaerobe Isolated from Marine Mud.</title>
        <authorList>
            <person name="Starns D."/>
            <person name="Oshima K."/>
            <person name="Suda W."/>
            <person name="Iino T."/>
            <person name="Yuki M."/>
            <person name="Inoue J."/>
            <person name="Kitamura K."/>
            <person name="Iida T."/>
            <person name="Darby A."/>
            <person name="Hattori M."/>
            <person name="Ohkuma M."/>
        </authorList>
    </citation>
    <scope>NUCLEOTIDE SEQUENCE [LARGE SCALE GENOMIC DNA]</scope>
    <source>
        <strain evidence="3 4">JCM 21142</strain>
    </source>
</reference>
<proteinExistence type="predicted"/>
<dbReference type="AlphaFoldDB" id="W7Y183"/>
<keyword evidence="1" id="KW-1133">Transmembrane helix</keyword>
<evidence type="ECO:0000313" key="4">
    <source>
        <dbReference type="Proteomes" id="UP000019402"/>
    </source>
</evidence>
<evidence type="ECO:0000256" key="1">
    <source>
        <dbReference type="SAM" id="Phobius"/>
    </source>
</evidence>
<feature type="domain" description="Urease accessory protein UreH-like transmembrane" evidence="2">
    <location>
        <begin position="7"/>
        <end position="203"/>
    </location>
</feature>
<sequence length="250" mass="26415">MEIILSGFVLGIMGSLHCAGMCGPIALSLPLYGKGVLTKVTGGVLYNMGRTVTYGLMGAVFGLIGQGLSLVGFQQWISVVMGALMIISVLLPSLFKKVKGGNIPLAGWVRKGIQKLFMKKSFGRLFFIGLLNGLLPCGLVYLAIAGAIGTGDVGTGTLFMILFGLGTLPLMLGISLLGDMVSVSLRKKMNKAIPVLVVVIGVLFVMRGLSLGIPYLSPPEKMLHPKAHVEHVQGDQEDAVQNSCCHAEDE</sequence>
<gene>
    <name evidence="3" type="ORF">JCM21142_321</name>
</gene>
<dbReference type="PANTHER" id="PTHR42208">
    <property type="entry name" value="HEAVY METAL TRANSPORTER-RELATED"/>
    <property type="match status" value="1"/>
</dbReference>
<feature type="transmembrane region" description="Helical" evidence="1">
    <location>
        <begin position="193"/>
        <end position="216"/>
    </location>
</feature>
<dbReference type="PANTHER" id="PTHR42208:SF1">
    <property type="entry name" value="HEAVY METAL TRANSPORTER"/>
    <property type="match status" value="1"/>
</dbReference>
<dbReference type="eggNOG" id="COG2836">
    <property type="taxonomic scope" value="Bacteria"/>
</dbReference>
<organism evidence="3 4">
    <name type="scientific">Saccharicrinis fermentans DSM 9555 = JCM 21142</name>
    <dbReference type="NCBI Taxonomy" id="869213"/>
    <lineage>
        <taxon>Bacteria</taxon>
        <taxon>Pseudomonadati</taxon>
        <taxon>Bacteroidota</taxon>
        <taxon>Bacteroidia</taxon>
        <taxon>Marinilabiliales</taxon>
        <taxon>Marinilabiliaceae</taxon>
        <taxon>Saccharicrinis</taxon>
    </lineage>
</organism>
<feature type="transmembrane region" description="Helical" evidence="1">
    <location>
        <begin position="160"/>
        <end position="181"/>
    </location>
</feature>
<accession>W7Y183</accession>
<dbReference type="STRING" id="869213.GCA_000517085_03180"/>
<keyword evidence="1" id="KW-0472">Membrane</keyword>
<evidence type="ECO:0000313" key="3">
    <source>
        <dbReference type="EMBL" id="GAF01707.1"/>
    </source>
</evidence>
<dbReference type="InterPro" id="IPR039447">
    <property type="entry name" value="UreH-like_TM_dom"/>
</dbReference>
<evidence type="ECO:0000259" key="2">
    <source>
        <dbReference type="Pfam" id="PF13386"/>
    </source>
</evidence>